<sequence length="548" mass="61150">MFSDVFDSHLFPPPWVLDEHVVCRLVGSNDAPTDEEAAAMQHSIATLQAQLDLPSGLLDHTGTRFIDSAEIQTLIDRRRIANAPFRKLPTELICTILLLVYNDHDFGTRRPHPLWHLSHISRFWRAAAVGCAQLWTNMAVEIVDPSPEAMAVRYPLEKLAMLYERAASLQISVSLTLWSSSEYLEATWLPVFLAGSHRWGTLYIRCSAARFALFATLNAAGRLPLLEAVSLHSLESNKAPCGVTELFANAPRLSNIDLTDASSQVPSPILTLPWNSMASYRATYDLRLHLELLHRCQNIKSAVLGFLPPLAVTHSLPPAYQSLSSRGTTVMARRLQALTLYTPSRGIFRSLDAPNLQTLFLCWEVIGGPLLSFLQRVPPNHFSANGNILTTLVWDRVRLLEVNGASAWAAFPSISVLRALPSLRRLLIRVPQAHQPLEPSRVQRQLFLVTLAQTRETCPMLSVLEIEDAFLACEAEEKYHVQLIHAVCLRAGDFFRVFRWAFGCRWRAGAEARRHAVGLVTALKAQGQVASGFEIEVLDYLDMTGLKS</sequence>
<dbReference type="RefSeq" id="XP_037224863.1">
    <property type="nucleotide sequence ID" value="XM_037359768.1"/>
</dbReference>
<keyword evidence="2" id="KW-1185">Reference proteome</keyword>
<evidence type="ECO:0000313" key="2">
    <source>
        <dbReference type="Proteomes" id="UP000636479"/>
    </source>
</evidence>
<dbReference type="OrthoDB" id="2835096at2759"/>
<evidence type="ECO:0008006" key="3">
    <source>
        <dbReference type="Google" id="ProtNLM"/>
    </source>
</evidence>
<dbReference type="Proteomes" id="UP000636479">
    <property type="component" value="Unassembled WGS sequence"/>
</dbReference>
<name>A0A8H6T627_9AGAR</name>
<organism evidence="1 2">
    <name type="scientific">Mycena indigotica</name>
    <dbReference type="NCBI Taxonomy" id="2126181"/>
    <lineage>
        <taxon>Eukaryota</taxon>
        <taxon>Fungi</taxon>
        <taxon>Dikarya</taxon>
        <taxon>Basidiomycota</taxon>
        <taxon>Agaricomycotina</taxon>
        <taxon>Agaricomycetes</taxon>
        <taxon>Agaricomycetidae</taxon>
        <taxon>Agaricales</taxon>
        <taxon>Marasmiineae</taxon>
        <taxon>Mycenaceae</taxon>
        <taxon>Mycena</taxon>
    </lineage>
</organism>
<accession>A0A8H6T627</accession>
<proteinExistence type="predicted"/>
<dbReference type="EMBL" id="JACAZF010000002">
    <property type="protein sequence ID" value="KAF7312755.1"/>
    <property type="molecule type" value="Genomic_DNA"/>
</dbReference>
<dbReference type="GeneID" id="59342284"/>
<dbReference type="AlphaFoldDB" id="A0A8H6T627"/>
<protein>
    <recommendedName>
        <fullName evidence="3">F-box domain-containing protein</fullName>
    </recommendedName>
</protein>
<comment type="caution">
    <text evidence="1">The sequence shown here is derived from an EMBL/GenBank/DDBJ whole genome shotgun (WGS) entry which is preliminary data.</text>
</comment>
<evidence type="ECO:0000313" key="1">
    <source>
        <dbReference type="EMBL" id="KAF7312755.1"/>
    </source>
</evidence>
<reference evidence="1" key="1">
    <citation type="submission" date="2020-05" db="EMBL/GenBank/DDBJ databases">
        <title>Mycena genomes resolve the evolution of fungal bioluminescence.</title>
        <authorList>
            <person name="Tsai I.J."/>
        </authorList>
    </citation>
    <scope>NUCLEOTIDE SEQUENCE</scope>
    <source>
        <strain evidence="1">171206Taipei</strain>
    </source>
</reference>
<gene>
    <name evidence="1" type="ORF">MIND_00290600</name>
</gene>